<keyword evidence="3 6" id="KW-0812">Transmembrane</keyword>
<evidence type="ECO:0000256" key="3">
    <source>
        <dbReference type="ARBA" id="ARBA00022692"/>
    </source>
</evidence>
<keyword evidence="2" id="KW-1003">Cell membrane</keyword>
<feature type="transmembrane region" description="Helical" evidence="6">
    <location>
        <begin position="306"/>
        <end position="331"/>
    </location>
</feature>
<organism evidence="7 8">
    <name type="scientific">Dactylosporangium vinaceum</name>
    <dbReference type="NCBI Taxonomy" id="53362"/>
    <lineage>
        <taxon>Bacteria</taxon>
        <taxon>Bacillati</taxon>
        <taxon>Actinomycetota</taxon>
        <taxon>Actinomycetes</taxon>
        <taxon>Micromonosporales</taxon>
        <taxon>Micromonosporaceae</taxon>
        <taxon>Dactylosporangium</taxon>
    </lineage>
</organism>
<dbReference type="EMBL" id="JBHMCA010000090">
    <property type="protein sequence ID" value="MFB9451376.1"/>
    <property type="molecule type" value="Genomic_DNA"/>
</dbReference>
<evidence type="ECO:0008006" key="9">
    <source>
        <dbReference type="Google" id="ProtNLM"/>
    </source>
</evidence>
<feature type="transmembrane region" description="Helical" evidence="6">
    <location>
        <begin position="369"/>
        <end position="388"/>
    </location>
</feature>
<gene>
    <name evidence="7" type="ORF">ACFFTR_50650</name>
</gene>
<comment type="subcellular location">
    <subcellularLocation>
        <location evidence="1">Cell membrane</location>
        <topology evidence="1">Multi-pass membrane protein</topology>
    </subcellularLocation>
</comment>
<dbReference type="InterPro" id="IPR050833">
    <property type="entry name" value="Poly_Biosynth_Transport"/>
</dbReference>
<proteinExistence type="predicted"/>
<dbReference type="Proteomes" id="UP001589608">
    <property type="component" value="Unassembled WGS sequence"/>
</dbReference>
<evidence type="ECO:0000256" key="1">
    <source>
        <dbReference type="ARBA" id="ARBA00004651"/>
    </source>
</evidence>
<feature type="transmembrane region" description="Helical" evidence="6">
    <location>
        <begin position="394"/>
        <end position="412"/>
    </location>
</feature>
<evidence type="ECO:0000313" key="8">
    <source>
        <dbReference type="Proteomes" id="UP001589608"/>
    </source>
</evidence>
<reference evidence="7 8" key="1">
    <citation type="submission" date="2024-09" db="EMBL/GenBank/DDBJ databases">
        <authorList>
            <person name="Sun Q."/>
            <person name="Mori K."/>
        </authorList>
    </citation>
    <scope>NUCLEOTIDE SEQUENCE [LARGE SCALE GENOMIC DNA]</scope>
    <source>
        <strain evidence="7 8">JCM 3307</strain>
    </source>
</reference>
<keyword evidence="8" id="KW-1185">Reference proteome</keyword>
<evidence type="ECO:0000256" key="4">
    <source>
        <dbReference type="ARBA" id="ARBA00022989"/>
    </source>
</evidence>
<accession>A0ABV5MRB4</accession>
<evidence type="ECO:0000256" key="2">
    <source>
        <dbReference type="ARBA" id="ARBA00022475"/>
    </source>
</evidence>
<feature type="transmembrane region" description="Helical" evidence="6">
    <location>
        <begin position="158"/>
        <end position="176"/>
    </location>
</feature>
<feature type="transmembrane region" description="Helical" evidence="6">
    <location>
        <begin position="124"/>
        <end position="146"/>
    </location>
</feature>
<feature type="transmembrane region" description="Helical" evidence="6">
    <location>
        <begin position="182"/>
        <end position="200"/>
    </location>
</feature>
<keyword evidence="4 6" id="KW-1133">Transmembrane helix</keyword>
<keyword evidence="5 6" id="KW-0472">Membrane</keyword>
<feature type="transmembrane region" description="Helical" evidence="6">
    <location>
        <begin position="12"/>
        <end position="35"/>
    </location>
</feature>
<dbReference type="PANTHER" id="PTHR30250:SF11">
    <property type="entry name" value="O-ANTIGEN TRANSPORTER-RELATED"/>
    <property type="match status" value="1"/>
</dbReference>
<sequence>MPELLLRRELGVFASMAFTTQAEAVLSVAGAVVLVRTGGAQEAGRVFFAQAVAGVWALLCDPRTDDIALRYVPVYQAESRGYGTALLDRLLRLDLAVTAAGLLAGALLTLVARRAGWVDPHQAVLILLAILAAVVRSPAGLAGVGLSLVGEMPRLARLRLAAAALTAVVSVAALLLAGPAAYLAATAAAAALAGAVLLTVTRRRLAAAYGPPAPRPGPAPKGMLRFALQSSAAATASTGTDQGVLALAGVLGGPVLVTTLKIALAPGRLLLNVAGPIGPQLFPRMAAAVMARDFGALRRDLWRASVLLAAGGAVVLAVAVPCTGTVLGLVYGPPFAGLAPVVLVLLAAAAVRAVAVWSKALPLVLGRPGLRLGAVTADGLLLLGALYLTGTAAGFAWGALAVAGLGTVLWLSSLPRLLEAA</sequence>
<protein>
    <recommendedName>
        <fullName evidence="9">Polysaccharide biosynthesis protein</fullName>
    </recommendedName>
</protein>
<dbReference type="PANTHER" id="PTHR30250">
    <property type="entry name" value="PST FAMILY PREDICTED COLANIC ACID TRANSPORTER"/>
    <property type="match status" value="1"/>
</dbReference>
<comment type="caution">
    <text evidence="7">The sequence shown here is derived from an EMBL/GenBank/DDBJ whole genome shotgun (WGS) entry which is preliminary data.</text>
</comment>
<dbReference type="RefSeq" id="WP_223104377.1">
    <property type="nucleotide sequence ID" value="NZ_CP061913.1"/>
</dbReference>
<evidence type="ECO:0000313" key="7">
    <source>
        <dbReference type="EMBL" id="MFB9451376.1"/>
    </source>
</evidence>
<evidence type="ECO:0000256" key="5">
    <source>
        <dbReference type="ARBA" id="ARBA00023136"/>
    </source>
</evidence>
<feature type="transmembrane region" description="Helical" evidence="6">
    <location>
        <begin position="90"/>
        <end position="112"/>
    </location>
</feature>
<evidence type="ECO:0000256" key="6">
    <source>
        <dbReference type="SAM" id="Phobius"/>
    </source>
</evidence>
<feature type="transmembrane region" description="Helical" evidence="6">
    <location>
        <begin position="337"/>
        <end position="357"/>
    </location>
</feature>
<name>A0ABV5MRB4_9ACTN</name>